<evidence type="ECO:0000256" key="6">
    <source>
        <dbReference type="PROSITE-ProRule" id="PRU00042"/>
    </source>
</evidence>
<dbReference type="SMART" id="SM00355">
    <property type="entry name" value="ZnF_C2H2"/>
    <property type="match status" value="11"/>
</dbReference>
<feature type="compositionally biased region" description="Basic and acidic residues" evidence="7">
    <location>
        <begin position="382"/>
        <end position="399"/>
    </location>
</feature>
<keyword evidence="3 6" id="KW-0863">Zinc-finger</keyword>
<feature type="domain" description="C2H2-type" evidence="8">
    <location>
        <begin position="239"/>
        <end position="266"/>
    </location>
</feature>
<dbReference type="InterPro" id="IPR050527">
    <property type="entry name" value="Snail/Krueppel_Znf"/>
</dbReference>
<name>A0ABQ9EZX7_TEGGR</name>
<evidence type="ECO:0000313" key="10">
    <source>
        <dbReference type="Proteomes" id="UP001217089"/>
    </source>
</evidence>
<comment type="caution">
    <text evidence="9">The sequence shown here is derived from an EMBL/GenBank/DDBJ whole genome shotgun (WGS) entry which is preliminary data.</text>
</comment>
<proteinExistence type="predicted"/>
<evidence type="ECO:0000256" key="3">
    <source>
        <dbReference type="ARBA" id="ARBA00022771"/>
    </source>
</evidence>
<feature type="domain" description="C2H2-type" evidence="8">
    <location>
        <begin position="897"/>
        <end position="920"/>
    </location>
</feature>
<dbReference type="SUPFAM" id="SSF57667">
    <property type="entry name" value="beta-beta-alpha zinc fingers"/>
    <property type="match status" value="4"/>
</dbReference>
<keyword evidence="10" id="KW-1185">Reference proteome</keyword>
<organism evidence="9 10">
    <name type="scientific">Tegillarca granosa</name>
    <name type="common">Malaysian cockle</name>
    <name type="synonym">Anadara granosa</name>
    <dbReference type="NCBI Taxonomy" id="220873"/>
    <lineage>
        <taxon>Eukaryota</taxon>
        <taxon>Metazoa</taxon>
        <taxon>Spiralia</taxon>
        <taxon>Lophotrochozoa</taxon>
        <taxon>Mollusca</taxon>
        <taxon>Bivalvia</taxon>
        <taxon>Autobranchia</taxon>
        <taxon>Pteriomorphia</taxon>
        <taxon>Arcoida</taxon>
        <taxon>Arcoidea</taxon>
        <taxon>Arcidae</taxon>
        <taxon>Tegillarca</taxon>
    </lineage>
</organism>
<reference evidence="9 10" key="1">
    <citation type="submission" date="2022-12" db="EMBL/GenBank/DDBJ databases">
        <title>Chromosome-level genome of Tegillarca granosa.</title>
        <authorList>
            <person name="Kim J."/>
        </authorList>
    </citation>
    <scope>NUCLEOTIDE SEQUENCE [LARGE SCALE GENOMIC DNA]</scope>
    <source>
        <strain evidence="9">Teg-2019</strain>
        <tissue evidence="9">Adductor muscle</tissue>
    </source>
</reference>
<keyword evidence="4" id="KW-0862">Zinc</keyword>
<evidence type="ECO:0000256" key="2">
    <source>
        <dbReference type="ARBA" id="ARBA00022737"/>
    </source>
</evidence>
<evidence type="ECO:0000256" key="1">
    <source>
        <dbReference type="ARBA" id="ARBA00022723"/>
    </source>
</evidence>
<evidence type="ECO:0000313" key="9">
    <source>
        <dbReference type="EMBL" id="KAJ8310683.1"/>
    </source>
</evidence>
<keyword evidence="1" id="KW-0479">Metal-binding</keyword>
<feature type="domain" description="C2H2-type" evidence="8">
    <location>
        <begin position="425"/>
        <end position="453"/>
    </location>
</feature>
<evidence type="ECO:0000256" key="5">
    <source>
        <dbReference type="ARBA" id="ARBA00023242"/>
    </source>
</evidence>
<dbReference type="Gene3D" id="3.30.160.60">
    <property type="entry name" value="Classic Zinc Finger"/>
    <property type="match status" value="5"/>
</dbReference>
<feature type="domain" description="C2H2-type" evidence="8">
    <location>
        <begin position="202"/>
        <end position="230"/>
    </location>
</feature>
<keyword evidence="5" id="KW-0539">Nucleus</keyword>
<feature type="region of interest" description="Disordered" evidence="7">
    <location>
        <begin position="342"/>
        <end position="406"/>
    </location>
</feature>
<feature type="compositionally biased region" description="Polar residues" evidence="7">
    <location>
        <begin position="351"/>
        <end position="368"/>
    </location>
</feature>
<dbReference type="PANTHER" id="PTHR24388:SF53">
    <property type="entry name" value="CHORION TRANSCRIPTION FACTOR CF2-RELATED"/>
    <property type="match status" value="1"/>
</dbReference>
<dbReference type="InterPro" id="IPR036236">
    <property type="entry name" value="Znf_C2H2_sf"/>
</dbReference>
<protein>
    <recommendedName>
        <fullName evidence="8">C2H2-type domain-containing protein</fullName>
    </recommendedName>
</protein>
<feature type="region of interest" description="Disordered" evidence="7">
    <location>
        <begin position="592"/>
        <end position="634"/>
    </location>
</feature>
<dbReference type="PANTHER" id="PTHR24388">
    <property type="entry name" value="ZINC FINGER PROTEIN"/>
    <property type="match status" value="1"/>
</dbReference>
<feature type="domain" description="C2H2-type" evidence="8">
    <location>
        <begin position="266"/>
        <end position="294"/>
    </location>
</feature>
<evidence type="ECO:0000256" key="4">
    <source>
        <dbReference type="ARBA" id="ARBA00022833"/>
    </source>
</evidence>
<dbReference type="PROSITE" id="PS00028">
    <property type="entry name" value="ZINC_FINGER_C2H2_1"/>
    <property type="match status" value="6"/>
</dbReference>
<feature type="domain" description="C2H2-type" evidence="8">
    <location>
        <begin position="175"/>
        <end position="198"/>
    </location>
</feature>
<dbReference type="EMBL" id="JARBDR010000640">
    <property type="protein sequence ID" value="KAJ8310683.1"/>
    <property type="molecule type" value="Genomic_DNA"/>
</dbReference>
<dbReference type="PROSITE" id="PS50157">
    <property type="entry name" value="ZINC_FINGER_C2H2_2"/>
    <property type="match status" value="7"/>
</dbReference>
<sequence length="920" mass="103731">MENTTDISPVPLVQIKVEPLSPSHYSNNEPEQPLNLAQSASTPITRENHTTDKNIYQGIQNTTGSHSMNGSPSLHMAYNVDANNYSKNGDLNMNMPYSGIPTNSTYGLAQQNSANMYMTEKSTGAANMMYGGYGYDLPGMTGEMMDSGFSDENFNVKNGGGPRSGSKRSNLPKRYKCAMCAYKTRYKSDLNRHVRKHAVATFNCEICNMPFKTVGNVEFHKRKEHADMLESPSVDALKYKCSHCTYGTMYSSDLTRHVRKHYVAKFHCNSCNKPFMTSGSLVHHKRSVHNMNDVEVVMGMGGVESVNQMDITTLREETAEVEGNQNAGEQINGNAGMEMENQTKKSDDNVENGSDTPKTTAENLNGNQIGVADTKNSDNAGEAEKEMDTQSNDGEKETYTYEEPDRETEISITIDRSDNEIISKHTCPYCDKSFGRKMVLEYHLRNIHKMKNGGNGMFVEYPDDYELALDMSIQELENSTSDATPSNSLGMYNKPRHQCPFCAYATNYKSTYDRHVKKHDLECHICNVCRMPFITFGHLQRHIRDNHPDHVQPISKKEVTVDKHKCSYCAFEAESLPSLQAHCESEHNKVVGVSPQQFSQPRKKHIGLKGPPTGKNNRRASLDDSADEDELNSKPMLSWKHQRTNQSLEEGVAMHPPTSGRYAKLVSDFDDFSLRPFACSLCFYRTGSVEQLVKHAENHLTGCNSDHIPDTARFSSHWFDQAVNLQNFGLVQPFYSPSRTNNNQTYDGQFYGQNEQVGSQGQAASGQSAQQVYKQHYQVKQSNSGTKLTLKSIPTNEVQVKQEKIQKPGPAFSKQTSGNLMAKALQGNQTAMTESELNKKLDKIIPTFSVHYRKDKTNKTRPYLCLLCRKRFRHLTLLKQHFKQCHSESQVNSSRTYTCNICKKVFNSPMILQNHYDLNH</sequence>
<dbReference type="Pfam" id="PF00096">
    <property type="entry name" value="zf-C2H2"/>
    <property type="match status" value="1"/>
</dbReference>
<evidence type="ECO:0000259" key="8">
    <source>
        <dbReference type="PROSITE" id="PS50157"/>
    </source>
</evidence>
<evidence type="ECO:0000256" key="7">
    <source>
        <dbReference type="SAM" id="MobiDB-lite"/>
    </source>
</evidence>
<dbReference type="InterPro" id="IPR013087">
    <property type="entry name" value="Znf_C2H2_type"/>
</dbReference>
<keyword evidence="2" id="KW-0677">Repeat</keyword>
<accession>A0ABQ9EZX7</accession>
<gene>
    <name evidence="9" type="ORF">KUTeg_012548</name>
</gene>
<dbReference type="Proteomes" id="UP001217089">
    <property type="component" value="Unassembled WGS sequence"/>
</dbReference>
<feature type="domain" description="C2H2-type" evidence="8">
    <location>
        <begin position="863"/>
        <end position="891"/>
    </location>
</feature>